<evidence type="ECO:0000313" key="2">
    <source>
        <dbReference type="EMBL" id="WWC86107.1"/>
    </source>
</evidence>
<feature type="region of interest" description="Disordered" evidence="1">
    <location>
        <begin position="1"/>
        <end position="117"/>
    </location>
</feature>
<feature type="compositionally biased region" description="Polar residues" evidence="1">
    <location>
        <begin position="93"/>
        <end position="104"/>
    </location>
</feature>
<accession>A0AAX4JL24</accession>
<feature type="compositionally biased region" description="Basic and acidic residues" evidence="1">
    <location>
        <begin position="79"/>
        <end position="89"/>
    </location>
</feature>
<dbReference type="RefSeq" id="XP_066072870.1">
    <property type="nucleotide sequence ID" value="XM_066216773.1"/>
</dbReference>
<dbReference type="AlphaFoldDB" id="A0AAX4JL24"/>
<evidence type="ECO:0008006" key="4">
    <source>
        <dbReference type="Google" id="ProtNLM"/>
    </source>
</evidence>
<reference evidence="2 3" key="1">
    <citation type="submission" date="2024-01" db="EMBL/GenBank/DDBJ databases">
        <title>Comparative genomics of Cryptococcus and Kwoniella reveals pathogenesis evolution and contrasting modes of karyotype evolution via chromosome fusion or intercentromeric recombination.</title>
        <authorList>
            <person name="Coelho M.A."/>
            <person name="David-Palma M."/>
            <person name="Shea T."/>
            <person name="Bowers K."/>
            <person name="McGinley-Smith S."/>
            <person name="Mohammad A.W."/>
            <person name="Gnirke A."/>
            <person name="Yurkov A.M."/>
            <person name="Nowrousian M."/>
            <person name="Sun S."/>
            <person name="Cuomo C.A."/>
            <person name="Heitman J."/>
        </authorList>
    </citation>
    <scope>NUCLEOTIDE SEQUENCE [LARGE SCALE GENOMIC DNA]</scope>
    <source>
        <strain evidence="2 3">CBS 6074</strain>
    </source>
</reference>
<feature type="compositionally biased region" description="Low complexity" evidence="1">
    <location>
        <begin position="39"/>
        <end position="55"/>
    </location>
</feature>
<dbReference type="EMBL" id="CP144098">
    <property type="protein sequence ID" value="WWC86107.1"/>
    <property type="molecule type" value="Genomic_DNA"/>
</dbReference>
<name>A0AAX4JL24_9TREE</name>
<dbReference type="Proteomes" id="UP001355207">
    <property type="component" value="Chromosome 1"/>
</dbReference>
<feature type="compositionally biased region" description="Polar residues" evidence="1">
    <location>
        <begin position="56"/>
        <end position="78"/>
    </location>
</feature>
<proteinExistence type="predicted"/>
<protein>
    <recommendedName>
        <fullName evidence="4">BZIP domain-containing protein</fullName>
    </recommendedName>
</protein>
<evidence type="ECO:0000256" key="1">
    <source>
        <dbReference type="SAM" id="MobiDB-lite"/>
    </source>
</evidence>
<organism evidence="2 3">
    <name type="scientific">Kwoniella dendrophila CBS 6074</name>
    <dbReference type="NCBI Taxonomy" id="1295534"/>
    <lineage>
        <taxon>Eukaryota</taxon>
        <taxon>Fungi</taxon>
        <taxon>Dikarya</taxon>
        <taxon>Basidiomycota</taxon>
        <taxon>Agaricomycotina</taxon>
        <taxon>Tremellomycetes</taxon>
        <taxon>Tremellales</taxon>
        <taxon>Cryptococcaceae</taxon>
        <taxon>Kwoniella</taxon>
    </lineage>
</organism>
<evidence type="ECO:0000313" key="3">
    <source>
        <dbReference type="Proteomes" id="UP001355207"/>
    </source>
</evidence>
<dbReference type="GeneID" id="91091650"/>
<keyword evidence="3" id="KW-1185">Reference proteome</keyword>
<gene>
    <name evidence="2" type="ORF">L201_000978</name>
</gene>
<feature type="compositionally biased region" description="Polar residues" evidence="1">
    <location>
        <begin position="1"/>
        <end position="26"/>
    </location>
</feature>
<sequence length="145" mass="16132">MSELDQITDTPSSPNTEQPDNSSWEISSFDVELNETYQSDISSSSSSTPSDLQDSNIDYCQSSNSKFDDTITQVISTEQSERGQGEPDRYSGPLSSASSLGNETNNRRKRSKDRTAAELWKEKFQTLKKVSTVGGNNPNEEEKMM</sequence>